<evidence type="ECO:0000256" key="7">
    <source>
        <dbReference type="SAM" id="MobiDB-lite"/>
    </source>
</evidence>
<sequence length="533" mass="59228">MQKPHAESLKSSKRFPRLGIRGKILACFSIVLAFFLGLAVVMQNESIQLSREYGVNLSSYHLVHRFRLNLANFHGLTDRYLREPLSANPELIYNGIASLNAQYAELLPLEDYSIHAGFEVRATGYGLDVYLPLVSRAVGLRAGGSPDYYQAFVKATRIQGYIDVYLNRLLSELMQSGEETYAKLSRRSEILNKTILLSMIIASILAVIVIVLVTEAITAPLRKLAKEAEKLASGDLEAGIVEAHTNDEVETLARSFASMASNIRAMVEGLKEKAELERLLHEEELALVSMGKALREAQFMNLQEQMKPHFLFNALNTIARSALLERAERTESLALGLARLLRATIKDSGALSSLEEEITLAQAYIEFQHARFGDRLKWKIDVPSALQSLKVPRLMIQPLVENAVRHGLEPKVEGGTVYIKARRRNTSLILWVLDDGVGISKEKLEEIREHIVFSLELKNRKPEELPVPTDAELPNSDPGESENELLNGTGIGLANLATRLAILYSGQCRFDIQADSDKGTLVRIMIPLGATTS</sequence>
<dbReference type="CDD" id="cd06225">
    <property type="entry name" value="HAMP"/>
    <property type="match status" value="1"/>
</dbReference>
<evidence type="ECO:0000313" key="11">
    <source>
        <dbReference type="EMBL" id="SLM14985.1"/>
    </source>
</evidence>
<dbReference type="InterPro" id="IPR050640">
    <property type="entry name" value="Bact_2-comp_sensor_kinase"/>
</dbReference>
<evidence type="ECO:0000256" key="6">
    <source>
        <dbReference type="ARBA" id="ARBA00022777"/>
    </source>
</evidence>
<dbReference type="PANTHER" id="PTHR34220">
    <property type="entry name" value="SENSOR HISTIDINE KINASE YPDA"/>
    <property type="match status" value="1"/>
</dbReference>
<dbReference type="GO" id="GO:0016020">
    <property type="term" value="C:membrane"/>
    <property type="evidence" value="ECO:0007669"/>
    <property type="project" value="UniProtKB-SubCell"/>
</dbReference>
<reference evidence="11" key="1">
    <citation type="submission" date="2017-02" db="EMBL/GenBank/DDBJ databases">
        <authorList>
            <person name="Regsiter A."/>
            <person name="William W."/>
        </authorList>
    </citation>
    <scope>NUCLEOTIDE SEQUENCE</scope>
    <source>
        <strain evidence="11">Bib</strain>
    </source>
</reference>
<gene>
    <name evidence="11" type="ORF">SPIROBIBN47_380020</name>
</gene>
<dbReference type="Pfam" id="PF02518">
    <property type="entry name" value="HATPase_c"/>
    <property type="match status" value="1"/>
</dbReference>
<feature type="domain" description="HAMP" evidence="10">
    <location>
        <begin position="215"/>
        <end position="268"/>
    </location>
</feature>
<dbReference type="EC" id="2.7.13.3" evidence="3"/>
<dbReference type="EMBL" id="FWDM01000032">
    <property type="protein sequence ID" value="SLM14985.1"/>
    <property type="molecule type" value="Genomic_DNA"/>
</dbReference>
<evidence type="ECO:0000256" key="2">
    <source>
        <dbReference type="ARBA" id="ARBA00004370"/>
    </source>
</evidence>
<organism evidence="11">
    <name type="scientific">uncultured spirochete</name>
    <dbReference type="NCBI Taxonomy" id="156406"/>
    <lineage>
        <taxon>Bacteria</taxon>
        <taxon>Pseudomonadati</taxon>
        <taxon>Spirochaetota</taxon>
        <taxon>Spirochaetia</taxon>
        <taxon>Spirochaetales</taxon>
        <taxon>environmental samples</taxon>
    </lineage>
</organism>
<dbReference type="PROSITE" id="PS50109">
    <property type="entry name" value="HIS_KIN"/>
    <property type="match status" value="1"/>
</dbReference>
<evidence type="ECO:0000256" key="1">
    <source>
        <dbReference type="ARBA" id="ARBA00000085"/>
    </source>
</evidence>
<comment type="subcellular location">
    <subcellularLocation>
        <location evidence="2">Membrane</location>
    </subcellularLocation>
</comment>
<name>A0A3P3XKX2_9SPIR</name>
<comment type="catalytic activity">
    <reaction evidence="1">
        <text>ATP + protein L-histidine = ADP + protein N-phospho-L-histidine.</text>
        <dbReference type="EC" id="2.7.13.3"/>
    </reaction>
</comment>
<protein>
    <recommendedName>
        <fullName evidence="3">histidine kinase</fullName>
        <ecNumber evidence="3">2.7.13.3</ecNumber>
    </recommendedName>
</protein>
<dbReference type="SMART" id="SM00304">
    <property type="entry name" value="HAMP"/>
    <property type="match status" value="1"/>
</dbReference>
<dbReference type="PROSITE" id="PS50885">
    <property type="entry name" value="HAMP"/>
    <property type="match status" value="1"/>
</dbReference>
<evidence type="ECO:0000256" key="8">
    <source>
        <dbReference type="SAM" id="Phobius"/>
    </source>
</evidence>
<feature type="transmembrane region" description="Helical" evidence="8">
    <location>
        <begin position="20"/>
        <end position="41"/>
    </location>
</feature>
<dbReference type="PANTHER" id="PTHR34220:SF7">
    <property type="entry name" value="SENSOR HISTIDINE KINASE YPDA"/>
    <property type="match status" value="1"/>
</dbReference>
<dbReference type="InterPro" id="IPR010559">
    <property type="entry name" value="Sig_transdc_His_kin_internal"/>
</dbReference>
<evidence type="ECO:0000259" key="9">
    <source>
        <dbReference type="PROSITE" id="PS50109"/>
    </source>
</evidence>
<evidence type="ECO:0000256" key="4">
    <source>
        <dbReference type="ARBA" id="ARBA00022553"/>
    </source>
</evidence>
<dbReference type="InterPro" id="IPR036890">
    <property type="entry name" value="HATPase_C_sf"/>
</dbReference>
<keyword evidence="6 11" id="KW-0418">Kinase</keyword>
<dbReference type="SUPFAM" id="SSF158472">
    <property type="entry name" value="HAMP domain-like"/>
    <property type="match status" value="1"/>
</dbReference>
<dbReference type="Gene3D" id="3.30.565.10">
    <property type="entry name" value="Histidine kinase-like ATPase, C-terminal domain"/>
    <property type="match status" value="1"/>
</dbReference>
<evidence type="ECO:0000256" key="5">
    <source>
        <dbReference type="ARBA" id="ARBA00022679"/>
    </source>
</evidence>
<dbReference type="AlphaFoldDB" id="A0A3P3XKX2"/>
<proteinExistence type="predicted"/>
<feature type="region of interest" description="Disordered" evidence="7">
    <location>
        <begin position="464"/>
        <end position="485"/>
    </location>
</feature>
<keyword evidence="8" id="KW-0472">Membrane</keyword>
<dbReference type="GO" id="GO:0000155">
    <property type="term" value="F:phosphorelay sensor kinase activity"/>
    <property type="evidence" value="ECO:0007669"/>
    <property type="project" value="InterPro"/>
</dbReference>
<feature type="domain" description="Histidine kinase" evidence="9">
    <location>
        <begin position="395"/>
        <end position="530"/>
    </location>
</feature>
<dbReference type="InterPro" id="IPR003594">
    <property type="entry name" value="HATPase_dom"/>
</dbReference>
<keyword evidence="8" id="KW-0812">Transmembrane</keyword>
<dbReference type="InterPro" id="IPR003660">
    <property type="entry name" value="HAMP_dom"/>
</dbReference>
<dbReference type="SUPFAM" id="SSF55874">
    <property type="entry name" value="ATPase domain of HSP90 chaperone/DNA topoisomerase II/histidine kinase"/>
    <property type="match status" value="1"/>
</dbReference>
<feature type="transmembrane region" description="Helical" evidence="8">
    <location>
        <begin position="194"/>
        <end position="213"/>
    </location>
</feature>
<evidence type="ECO:0000259" key="10">
    <source>
        <dbReference type="PROSITE" id="PS50885"/>
    </source>
</evidence>
<keyword evidence="8" id="KW-1133">Transmembrane helix</keyword>
<keyword evidence="4" id="KW-0597">Phosphoprotein</keyword>
<dbReference type="InterPro" id="IPR005467">
    <property type="entry name" value="His_kinase_dom"/>
</dbReference>
<evidence type="ECO:0000256" key="3">
    <source>
        <dbReference type="ARBA" id="ARBA00012438"/>
    </source>
</evidence>
<dbReference type="Gene3D" id="6.10.340.10">
    <property type="match status" value="1"/>
</dbReference>
<accession>A0A3P3XKX2</accession>
<keyword evidence="5" id="KW-0808">Transferase</keyword>
<dbReference type="Pfam" id="PF00672">
    <property type="entry name" value="HAMP"/>
    <property type="match status" value="1"/>
</dbReference>
<dbReference type="Pfam" id="PF06580">
    <property type="entry name" value="His_kinase"/>
    <property type="match status" value="1"/>
</dbReference>